<name>A0A2I6S438_9RHOO</name>
<evidence type="ECO:0000256" key="5">
    <source>
        <dbReference type="ARBA" id="ARBA00022927"/>
    </source>
</evidence>
<keyword evidence="6 9" id="KW-1133">Transmembrane helix</keyword>
<comment type="caution">
    <text evidence="9">Lacks conserved residue(s) required for the propagation of feature annotation.</text>
</comment>
<organism evidence="10 11">
    <name type="scientific">Pseudazoarcus pumilus</name>
    <dbReference type="NCBI Taxonomy" id="2067960"/>
    <lineage>
        <taxon>Bacteria</taxon>
        <taxon>Pseudomonadati</taxon>
        <taxon>Pseudomonadota</taxon>
        <taxon>Betaproteobacteria</taxon>
        <taxon>Rhodocyclales</taxon>
        <taxon>Zoogloeaceae</taxon>
        <taxon>Pseudazoarcus</taxon>
    </lineage>
</organism>
<dbReference type="GO" id="GO:0008320">
    <property type="term" value="F:protein transmembrane transporter activity"/>
    <property type="evidence" value="ECO:0007669"/>
    <property type="project" value="UniProtKB-UniRule"/>
</dbReference>
<reference evidence="10 11" key="1">
    <citation type="submission" date="2018-01" db="EMBL/GenBank/DDBJ databases">
        <authorList>
            <person name="Fu G.-Y."/>
        </authorList>
    </citation>
    <scope>NUCLEOTIDE SEQUENCE [LARGE SCALE GENOMIC DNA]</scope>
    <source>
        <strain evidence="10 11">SY39</strain>
    </source>
</reference>
<evidence type="ECO:0000256" key="3">
    <source>
        <dbReference type="ARBA" id="ARBA00022475"/>
    </source>
</evidence>
<dbReference type="HAMAP" id="MF_00422">
    <property type="entry name" value="SecE"/>
    <property type="match status" value="1"/>
</dbReference>
<dbReference type="GO" id="GO:0065002">
    <property type="term" value="P:intracellular protein transmembrane transport"/>
    <property type="evidence" value="ECO:0007669"/>
    <property type="project" value="UniProtKB-UniRule"/>
</dbReference>
<dbReference type="Pfam" id="PF00584">
    <property type="entry name" value="SecE"/>
    <property type="match status" value="1"/>
</dbReference>
<keyword evidence="2 9" id="KW-0813">Transport</keyword>
<accession>A0A2I6S438</accession>
<keyword evidence="5 9" id="KW-0653">Protein transport</keyword>
<comment type="similarity">
    <text evidence="9">Belongs to the SecE/SEC61-gamma family.</text>
</comment>
<keyword evidence="4 9" id="KW-0812">Transmembrane</keyword>
<dbReference type="GO" id="GO:0006605">
    <property type="term" value="P:protein targeting"/>
    <property type="evidence" value="ECO:0007669"/>
    <property type="project" value="UniProtKB-UniRule"/>
</dbReference>
<evidence type="ECO:0000256" key="8">
    <source>
        <dbReference type="ARBA" id="ARBA00023136"/>
    </source>
</evidence>
<dbReference type="PANTHER" id="PTHR33910">
    <property type="entry name" value="PROTEIN TRANSLOCASE SUBUNIT SECE"/>
    <property type="match status" value="1"/>
</dbReference>
<evidence type="ECO:0000313" key="10">
    <source>
        <dbReference type="EMBL" id="AUN93987.1"/>
    </source>
</evidence>
<gene>
    <name evidence="9" type="primary">secE</name>
    <name evidence="10" type="ORF">C0099_02925</name>
</gene>
<dbReference type="KEGG" id="atw:C0099_02925"/>
<keyword evidence="11" id="KW-1185">Reference proteome</keyword>
<evidence type="ECO:0000256" key="2">
    <source>
        <dbReference type="ARBA" id="ARBA00022448"/>
    </source>
</evidence>
<evidence type="ECO:0000256" key="4">
    <source>
        <dbReference type="ARBA" id="ARBA00022692"/>
    </source>
</evidence>
<dbReference type="InterPro" id="IPR038379">
    <property type="entry name" value="SecE_sf"/>
</dbReference>
<protein>
    <recommendedName>
        <fullName evidence="9">Protein translocase subunit SecE</fullName>
    </recommendedName>
</protein>
<dbReference type="EMBL" id="CP025682">
    <property type="protein sequence ID" value="AUN93987.1"/>
    <property type="molecule type" value="Genomic_DNA"/>
</dbReference>
<dbReference type="PRINTS" id="PR01650">
    <property type="entry name" value="SECETRNLCASE"/>
</dbReference>
<keyword evidence="3 9" id="KW-1003">Cell membrane</keyword>
<comment type="subunit">
    <text evidence="9">Component of the Sec protein translocase complex. Heterotrimer consisting of SecY, SecE and SecG subunits. The heterotrimers can form oligomers, although 1 heterotrimer is thought to be able to translocate proteins. Interacts with the ribosome. Interacts with SecDF, and other proteins may be involved. Interacts with SecA.</text>
</comment>
<dbReference type="NCBIfam" id="NF004371">
    <property type="entry name" value="PRK05740.1-1"/>
    <property type="match status" value="1"/>
</dbReference>
<evidence type="ECO:0000256" key="9">
    <source>
        <dbReference type="HAMAP-Rule" id="MF_00422"/>
    </source>
</evidence>
<evidence type="ECO:0000256" key="6">
    <source>
        <dbReference type="ARBA" id="ARBA00022989"/>
    </source>
</evidence>
<comment type="subcellular location">
    <subcellularLocation>
        <location evidence="1">Membrane</location>
    </subcellularLocation>
</comment>
<comment type="function">
    <text evidence="9">Essential subunit of the Sec protein translocation channel SecYEG. Clamps together the 2 halves of SecY. May contact the channel plug during translocation.</text>
</comment>
<feature type="transmembrane region" description="Helical" evidence="9">
    <location>
        <begin position="78"/>
        <end position="98"/>
    </location>
</feature>
<dbReference type="PANTHER" id="PTHR33910:SF1">
    <property type="entry name" value="PROTEIN TRANSLOCASE SUBUNIT SECE"/>
    <property type="match status" value="1"/>
</dbReference>
<dbReference type="GO" id="GO:0005886">
    <property type="term" value="C:plasma membrane"/>
    <property type="evidence" value="ECO:0007669"/>
    <property type="project" value="UniProtKB-UniRule"/>
</dbReference>
<proteinExistence type="inferred from homology"/>
<dbReference type="InterPro" id="IPR001901">
    <property type="entry name" value="Translocase_SecE/Sec61-g"/>
</dbReference>
<dbReference type="GO" id="GO:0009306">
    <property type="term" value="P:protein secretion"/>
    <property type="evidence" value="ECO:0007669"/>
    <property type="project" value="UniProtKB-UniRule"/>
</dbReference>
<dbReference type="Proteomes" id="UP000242205">
    <property type="component" value="Chromosome"/>
</dbReference>
<keyword evidence="7 9" id="KW-0811">Translocation</keyword>
<dbReference type="RefSeq" id="WP_102246060.1">
    <property type="nucleotide sequence ID" value="NZ_CP025682.1"/>
</dbReference>
<dbReference type="OrthoDB" id="9806365at2"/>
<dbReference type="Gene3D" id="1.20.5.1030">
    <property type="entry name" value="Preprotein translocase secy subunit"/>
    <property type="match status" value="1"/>
</dbReference>
<dbReference type="AlphaFoldDB" id="A0A2I6S438"/>
<evidence type="ECO:0000256" key="7">
    <source>
        <dbReference type="ARBA" id="ARBA00023010"/>
    </source>
</evidence>
<evidence type="ECO:0000256" key="1">
    <source>
        <dbReference type="ARBA" id="ARBA00004370"/>
    </source>
</evidence>
<feature type="transmembrane region" description="Helical" evidence="9">
    <location>
        <begin position="33"/>
        <end position="57"/>
    </location>
</feature>
<dbReference type="GO" id="GO:0043952">
    <property type="term" value="P:protein transport by the Sec complex"/>
    <property type="evidence" value="ECO:0007669"/>
    <property type="project" value="UniProtKB-UniRule"/>
</dbReference>
<keyword evidence="8 9" id="KW-0472">Membrane</keyword>
<dbReference type="InterPro" id="IPR005807">
    <property type="entry name" value="SecE_bac"/>
</dbReference>
<evidence type="ECO:0000313" key="11">
    <source>
        <dbReference type="Proteomes" id="UP000242205"/>
    </source>
</evidence>
<sequence length="115" mass="12575">MVDKIKIALALALLAAGIAGFYALSEQALVVRVLCVLGGFAAGVAIAWTSAPGARFVEFARESINEARKVVWPTRKETVQMTGMVFAFVVAIAIFLWLTDKSLEWVLYDLILGWK</sequence>
<dbReference type="NCBIfam" id="TIGR00964">
    <property type="entry name" value="secE_bact"/>
    <property type="match status" value="1"/>
</dbReference>